<reference evidence="3 6" key="1">
    <citation type="journal article" date="2006" name="Genome Res.">
        <title>Function and evolution of a gene family encoding odorant binding-like proteins in a social insect, the honey bee (Apis mellifera).</title>
        <authorList>
            <person name="Foret S."/>
            <person name="Maleszka R."/>
        </authorList>
    </citation>
    <scope>NUCLEOTIDE SEQUENCE</scope>
</reference>
<dbReference type="AlphaFoldDB" id="A0A8U0WQ98"/>
<reference evidence="4" key="4">
    <citation type="submission" date="2021-01" db="UniProtKB">
        <authorList>
            <consortium name="EnsemblMetazoa"/>
        </authorList>
    </citation>
    <scope>IDENTIFICATION</scope>
    <source>
        <strain evidence="4">DH4</strain>
    </source>
</reference>
<dbReference type="SMART" id="SM00708">
    <property type="entry name" value="PhBP"/>
    <property type="match status" value="1"/>
</dbReference>
<dbReference type="HOGENOM" id="CLU_107288_3_2_1"/>
<dbReference type="OrthoDB" id="7611472at2759"/>
<name>A0A8U0WQ98_APIME</name>
<evidence type="ECO:0000256" key="2">
    <source>
        <dbReference type="SAM" id="SignalP"/>
    </source>
</evidence>
<evidence type="ECO:0000313" key="5">
    <source>
        <dbReference type="Proteomes" id="UP000005203"/>
    </source>
</evidence>
<dbReference type="EnsemblMetazoa" id="NM_001040205">
    <property type="protein sequence ID" value="NP_001035295"/>
    <property type="gene ID" value="GeneID_551719"/>
</dbReference>
<dbReference type="KEGG" id="ame:551719"/>
<dbReference type="PaxDb" id="7460-GB46225-PA"/>
<dbReference type="InterPro" id="IPR006170">
    <property type="entry name" value="PBP/GOBP"/>
</dbReference>
<organism evidence="3">
    <name type="scientific">Apis mellifera</name>
    <name type="common">Honeybee</name>
    <dbReference type="NCBI Taxonomy" id="7460"/>
    <lineage>
        <taxon>Eukaryota</taxon>
        <taxon>Metazoa</taxon>
        <taxon>Ecdysozoa</taxon>
        <taxon>Arthropoda</taxon>
        <taxon>Hexapoda</taxon>
        <taxon>Insecta</taxon>
        <taxon>Pterygota</taxon>
        <taxon>Neoptera</taxon>
        <taxon>Endopterygota</taxon>
        <taxon>Hymenoptera</taxon>
        <taxon>Apocrita</taxon>
        <taxon>Aculeata</taxon>
        <taxon>Apoidea</taxon>
        <taxon>Anthophila</taxon>
        <taxon>Apidae</taxon>
        <taxon>Apis</taxon>
    </lineage>
</organism>
<keyword evidence="5" id="KW-1185">Reference proteome</keyword>
<dbReference type="GO" id="GO:0005549">
    <property type="term" value="F:odorant binding"/>
    <property type="evidence" value="ECO:0007669"/>
    <property type="project" value="InterPro"/>
</dbReference>
<dbReference type="SMR" id="A0A8U0WQ98"/>
<protein>
    <submittedName>
        <fullName evidence="3">OBP16</fullName>
    </submittedName>
    <submittedName>
        <fullName evidence="6">Odorant binding protein 16 precursor</fullName>
    </submittedName>
</protein>
<dbReference type="SUPFAM" id="SSF47565">
    <property type="entry name" value="Insect pheromone/odorant-binding proteins"/>
    <property type="match status" value="1"/>
</dbReference>
<dbReference type="RefSeq" id="NP_001035295.1">
    <property type="nucleotide sequence ID" value="NM_001040205.1"/>
</dbReference>
<feature type="chain" id="PRO_5035543966" evidence="2 6">
    <location>
        <begin position="17"/>
        <end position="135"/>
    </location>
</feature>
<reference evidence="6" key="3">
    <citation type="journal article" date="2014" name="BMC Genomics">
        <title>Finding the missing honey bee genes: lessons learned from a genome upgrade.</title>
        <authorList>
            <consortium name="HGSC production teams"/>
            <consortium name="Honey Bee Genome Sequencing Consortium"/>
            <person name="Elsik C.G."/>
            <person name="Worley K.C."/>
            <person name="Bennett A.K."/>
            <person name="Beye M."/>
            <person name="Camara F."/>
            <person name="Childers C.P."/>
            <person name="de Graaf D.C."/>
            <person name="Debyser G."/>
            <person name="Deng J."/>
            <person name="Devreese B."/>
            <person name="Elhaik E."/>
            <person name="Evans J.D."/>
            <person name="Foster L.J."/>
            <person name="Graur D."/>
            <person name="Guigo R."/>
            <person name="Hoff K.J."/>
            <person name="Holder M.E."/>
            <person name="Hudson M.E."/>
            <person name="Hunt G.J."/>
            <person name="Jiang H."/>
            <person name="Joshi V."/>
            <person name="Khetani R.S."/>
            <person name="Kosarev P."/>
            <person name="Kovar C.L."/>
            <person name="Ma J."/>
            <person name="Maleszka R."/>
            <person name="Moritz R.F."/>
            <person name="Munoz-Torres M.C."/>
            <person name="Murphy T.D."/>
            <person name="Muzny D.M."/>
            <person name="Newsham I.F."/>
            <person name="Reese J.T."/>
            <person name="Robertson H.M."/>
            <person name="Robinson G.E."/>
            <person name="Rueppell O."/>
            <person name="Solovyev V."/>
            <person name="Stanke M."/>
            <person name="Stolle E."/>
            <person name="Tsuruda J.M."/>
            <person name="Vaerenbergh M.V."/>
            <person name="Waterhouse R.M."/>
            <person name="Weaver D.B."/>
            <person name="Whitfield C.W."/>
            <person name="Wu Y."/>
            <person name="Zdobnov E.M."/>
            <person name="Zhang L."/>
            <person name="Zhu D."/>
            <person name="Gibbs R.A."/>
        </authorList>
    </citation>
    <scope>NUCLEOTIDE SEQUENCE</scope>
</reference>
<evidence type="ECO:0000313" key="6">
    <source>
        <dbReference type="RefSeq" id="NP_001035295.1"/>
    </source>
</evidence>
<proteinExistence type="evidence at transcript level"/>
<reference evidence="6" key="2">
    <citation type="journal article" date="2006" name="Nature">
        <title>Insights into social insects from the genome of the honeybee Apis mellifera.</title>
        <authorList>
            <consortium name="Honeybee Genome Sequencing Consortium"/>
        </authorList>
    </citation>
    <scope>NUCLEOTIDE SEQUENCE</scope>
</reference>
<dbReference type="GO" id="GO:0005615">
    <property type="term" value="C:extracellular space"/>
    <property type="evidence" value="ECO:0007669"/>
    <property type="project" value="TreeGrafter"/>
</dbReference>
<dbReference type="GeneID" id="551719"/>
<evidence type="ECO:0000313" key="4">
    <source>
        <dbReference type="EnsemblMetazoa" id="NP_001035295"/>
    </source>
</evidence>
<evidence type="ECO:0000313" key="3">
    <source>
        <dbReference type="EMBL" id="ABD92648.1"/>
    </source>
</evidence>
<gene>
    <name evidence="6" type="primary">Obp16</name>
    <name evidence="4" type="synonym">551719</name>
</gene>
<dbReference type="STRING" id="7460.Q1W638"/>
<sequence length="135" mass="15204">MKTFVIIFAICVCVGAMTHEELKTGIQTLQPICVGETGTSQKIIDEVYNGNVNVEDENVQSYVECMMKKFNVVDENGNFNEKNTRDIVQAVLDDNETDQLIVECSPISDANVHIKISKIFQCFMKYKTITDILNS</sequence>
<dbReference type="OMA" id="CVGAMTH"/>
<dbReference type="CDD" id="cd23992">
    <property type="entry name" value="PBP_GOBP"/>
    <property type="match status" value="1"/>
</dbReference>
<dbReference type="GO" id="GO:0007608">
    <property type="term" value="P:sensory perception of smell"/>
    <property type="evidence" value="ECO:0007669"/>
    <property type="project" value="TreeGrafter"/>
</dbReference>
<dbReference type="EMBL" id="DQ435333">
    <property type="protein sequence ID" value="ABD92648.1"/>
    <property type="molecule type" value="mRNA"/>
</dbReference>
<dbReference type="Proteomes" id="UP000005203">
    <property type="component" value="Linkage group LG15"/>
</dbReference>
<evidence type="ECO:0000256" key="1">
    <source>
        <dbReference type="ARBA" id="ARBA00022729"/>
    </source>
</evidence>
<reference evidence="6" key="5">
    <citation type="submission" date="2025-04" db="UniProtKB">
        <authorList>
            <consortium name="RefSeq"/>
        </authorList>
    </citation>
    <scope>IDENTIFICATION</scope>
</reference>
<dbReference type="Gene3D" id="1.10.238.20">
    <property type="entry name" value="Pheromone/general odorant binding protein domain"/>
    <property type="match status" value="1"/>
</dbReference>
<accession>A0A8B6WZ12</accession>
<keyword evidence="1 2" id="KW-0732">Signal</keyword>
<dbReference type="CTD" id="551719"/>
<dbReference type="InterPro" id="IPR036728">
    <property type="entry name" value="PBP_GOBP_sf"/>
</dbReference>
<feature type="signal peptide" evidence="2">
    <location>
        <begin position="1"/>
        <end position="16"/>
    </location>
</feature>
<accession>Q1W638</accession>
<accession>A0A8U0WQ98</accession>
<dbReference type="PANTHER" id="PTHR11857">
    <property type="entry name" value="ODORANT BINDING PROTEIN-RELATED"/>
    <property type="match status" value="1"/>
</dbReference>
<dbReference type="Pfam" id="PF01395">
    <property type="entry name" value="PBP_GOBP"/>
    <property type="match status" value="1"/>
</dbReference>